<evidence type="ECO:0000313" key="3">
    <source>
        <dbReference type="EMBL" id="CEK60676.1"/>
    </source>
</evidence>
<organism evidence="3">
    <name type="scientific">Arion vulgaris</name>
    <dbReference type="NCBI Taxonomy" id="1028688"/>
    <lineage>
        <taxon>Eukaryota</taxon>
        <taxon>Metazoa</taxon>
        <taxon>Spiralia</taxon>
        <taxon>Lophotrochozoa</taxon>
        <taxon>Mollusca</taxon>
        <taxon>Gastropoda</taxon>
        <taxon>Heterobranchia</taxon>
        <taxon>Euthyneura</taxon>
        <taxon>Panpulmonata</taxon>
        <taxon>Eupulmonata</taxon>
        <taxon>Stylommatophora</taxon>
        <taxon>Helicina</taxon>
        <taxon>Arionoidea</taxon>
        <taxon>Arionidae</taxon>
        <taxon>Arion</taxon>
    </lineage>
</organism>
<dbReference type="Pfam" id="PF25867">
    <property type="entry name" value="HTH_75"/>
    <property type="match status" value="1"/>
</dbReference>
<name>A0A0B6YY82_9EUPU</name>
<dbReference type="AlphaFoldDB" id="A0A0B6YY82"/>
<proteinExistence type="predicted"/>
<reference evidence="3" key="1">
    <citation type="submission" date="2014-12" db="EMBL/GenBank/DDBJ databases">
        <title>Insight into the proteome of Arion vulgaris.</title>
        <authorList>
            <person name="Aradska J."/>
            <person name="Bulat T."/>
            <person name="Smidak R."/>
            <person name="Sarate P."/>
            <person name="Gangsoo J."/>
            <person name="Sialana F."/>
            <person name="Bilban M."/>
            <person name="Lubec G."/>
        </authorList>
    </citation>
    <scope>NUCLEOTIDE SEQUENCE</scope>
    <source>
        <tissue evidence="3">Skin</tissue>
    </source>
</reference>
<feature type="region of interest" description="Disordered" evidence="1">
    <location>
        <begin position="183"/>
        <end position="211"/>
    </location>
</feature>
<feature type="non-terminal residue" evidence="3">
    <location>
        <position position="1"/>
    </location>
</feature>
<feature type="compositionally biased region" description="Polar residues" evidence="1">
    <location>
        <begin position="406"/>
        <end position="416"/>
    </location>
</feature>
<feature type="region of interest" description="Disordered" evidence="1">
    <location>
        <begin position="383"/>
        <end position="416"/>
    </location>
</feature>
<feature type="compositionally biased region" description="Basic and acidic residues" evidence="1">
    <location>
        <begin position="383"/>
        <end position="392"/>
    </location>
</feature>
<protein>
    <recommendedName>
        <fullName evidence="2">Putative Dachshund-homology domain-containing protein</fullName>
    </recommendedName>
</protein>
<evidence type="ECO:0000256" key="1">
    <source>
        <dbReference type="SAM" id="MobiDB-lite"/>
    </source>
</evidence>
<feature type="non-terminal residue" evidence="3">
    <location>
        <position position="490"/>
    </location>
</feature>
<accession>A0A0B6YY82</accession>
<feature type="compositionally biased region" description="Low complexity" evidence="1">
    <location>
        <begin position="394"/>
        <end position="405"/>
    </location>
</feature>
<evidence type="ECO:0000259" key="2">
    <source>
        <dbReference type="Pfam" id="PF25867"/>
    </source>
</evidence>
<gene>
    <name evidence="3" type="primary">ORF40058</name>
</gene>
<dbReference type="EMBL" id="HACG01013811">
    <property type="protein sequence ID" value="CEK60676.1"/>
    <property type="molecule type" value="Transcribed_RNA"/>
</dbReference>
<feature type="compositionally biased region" description="Polar residues" evidence="1">
    <location>
        <begin position="189"/>
        <end position="198"/>
    </location>
</feature>
<feature type="domain" description="Putative Dachshund-homology" evidence="2">
    <location>
        <begin position="58"/>
        <end position="145"/>
    </location>
</feature>
<sequence>HMSPSSHRLTSIAKTLDYLGVRDDDISVFDTKINHNVDTSQTLAQVSNTFVDDTPWIVTVTLYFNDVPAIMIKNQPYIRLVDIHKQILPAKDTGILKKRCQLLKIPVLCCTEMQRYFLVQYGRAYNSKSTLVVSKCHATDLVTYYATPQPRMTRTIEVHHSRTGKSGRPQNMRLPVAHLLSGRSKRNGSKVSKSASDSLRQRKGFSPGEEDPIYYTTSTVSTTAGRPLRVLAVAHQTSISDGSAESHLPSQPANIHLDLFVKSNSACVCCATCRQFLSVPNFMQHHHVPMGSAWLAAEAAQRVLVPQNKENISQQEQKLWAEFHNLQEAIGGFGEADDETDSDGSEDSNSEDCCSLDLSGCDDVGKKLPATSTISLLSVERSSQRMGDHVTEQSDSGLSSMFSGSPLVSGSNESHNCNKPTASCYPPTSEKKKLSGKFLAKTGVVPQSIHNGGFSDAELLFTASNPSTPNTRTSTRKRKSKQLFSIENYY</sequence>
<dbReference type="InterPro" id="IPR059069">
    <property type="entry name" value="DHD_metazoa"/>
</dbReference>